<dbReference type="InterPro" id="IPR050747">
    <property type="entry name" value="Mitochondrial_chaperone_BCS1"/>
</dbReference>
<evidence type="ECO:0000256" key="10">
    <source>
        <dbReference type="ARBA" id="ARBA00023136"/>
    </source>
</evidence>
<evidence type="ECO:0000313" key="14">
    <source>
        <dbReference type="EMBL" id="KAK5089057.1"/>
    </source>
</evidence>
<reference evidence="14 15" key="1">
    <citation type="submission" date="2023-08" db="EMBL/GenBank/DDBJ databases">
        <title>Black Yeasts Isolated from many extreme environments.</title>
        <authorList>
            <person name="Coleine C."/>
            <person name="Stajich J.E."/>
            <person name="Selbmann L."/>
        </authorList>
    </citation>
    <scope>NUCLEOTIDE SEQUENCE [LARGE SCALE GENOMIC DNA]</scope>
    <source>
        <strain evidence="14 15">CCFEE 5910</strain>
    </source>
</reference>
<evidence type="ECO:0000256" key="6">
    <source>
        <dbReference type="ARBA" id="ARBA00022801"/>
    </source>
</evidence>
<comment type="caution">
    <text evidence="14">The sequence shown here is derived from an EMBL/GenBank/DDBJ whole genome shotgun (WGS) entry which is preliminary data.</text>
</comment>
<dbReference type="InterPro" id="IPR014851">
    <property type="entry name" value="BCS1_N"/>
</dbReference>
<dbReference type="Pfam" id="PF25426">
    <property type="entry name" value="AAA_lid_BCS1"/>
    <property type="match status" value="1"/>
</dbReference>
<keyword evidence="6" id="KW-0378">Hydrolase</keyword>
<keyword evidence="7" id="KW-0067">ATP-binding</keyword>
<keyword evidence="4" id="KW-0547">Nucleotide-binding</keyword>
<protein>
    <recommendedName>
        <fullName evidence="13">AAA+ ATPase domain-containing protein</fullName>
    </recommendedName>
</protein>
<dbReference type="SUPFAM" id="SSF52540">
    <property type="entry name" value="P-loop containing nucleoside triphosphate hydrolases"/>
    <property type="match status" value="1"/>
</dbReference>
<feature type="region of interest" description="Disordered" evidence="12">
    <location>
        <begin position="408"/>
        <end position="472"/>
    </location>
</feature>
<comment type="subcellular location">
    <subcellularLocation>
        <location evidence="1">Mitochondrion inner membrane</location>
        <topology evidence="1">Single-pass membrane protein</topology>
    </subcellularLocation>
</comment>
<evidence type="ECO:0000256" key="5">
    <source>
        <dbReference type="ARBA" id="ARBA00022792"/>
    </source>
</evidence>
<evidence type="ECO:0000256" key="12">
    <source>
        <dbReference type="SAM" id="MobiDB-lite"/>
    </source>
</evidence>
<feature type="compositionally biased region" description="Acidic residues" evidence="12">
    <location>
        <begin position="408"/>
        <end position="422"/>
    </location>
</feature>
<evidence type="ECO:0000256" key="1">
    <source>
        <dbReference type="ARBA" id="ARBA00004434"/>
    </source>
</evidence>
<dbReference type="InterPro" id="IPR003959">
    <property type="entry name" value="ATPase_AAA_core"/>
</dbReference>
<keyword evidence="5" id="KW-0999">Mitochondrion inner membrane</keyword>
<evidence type="ECO:0000256" key="8">
    <source>
        <dbReference type="ARBA" id="ARBA00022989"/>
    </source>
</evidence>
<keyword evidence="15" id="KW-1185">Reference proteome</keyword>
<dbReference type="PANTHER" id="PTHR23070">
    <property type="entry name" value="BCS1 AAA-TYPE ATPASE"/>
    <property type="match status" value="1"/>
</dbReference>
<keyword evidence="10" id="KW-0472">Membrane</keyword>
<organism evidence="14 15">
    <name type="scientific">Lithohypha guttulata</name>
    <dbReference type="NCBI Taxonomy" id="1690604"/>
    <lineage>
        <taxon>Eukaryota</taxon>
        <taxon>Fungi</taxon>
        <taxon>Dikarya</taxon>
        <taxon>Ascomycota</taxon>
        <taxon>Pezizomycotina</taxon>
        <taxon>Eurotiomycetes</taxon>
        <taxon>Chaetothyriomycetidae</taxon>
        <taxon>Chaetothyriales</taxon>
        <taxon>Trichomeriaceae</taxon>
        <taxon>Lithohypha</taxon>
    </lineage>
</organism>
<dbReference type="EMBL" id="JAVRRJ010000002">
    <property type="protein sequence ID" value="KAK5089057.1"/>
    <property type="molecule type" value="Genomic_DNA"/>
</dbReference>
<sequence>MPPVPHQQRAANGPRQNPYARFFNSIGGLSEMFGSSEHDTHDSESADNHEQIQTAISSPRATLQKLFFEQFGQLIIAWLRRRPRLRKLLTMFAALTAFLWYVPQRASLVWDYMVSYVLASVRIPRSGTLHTHVANFIAHQDSAVSRYQRHVTAQSRIDAKNNLSLHDNNSWNDGTTTRTVNGSGVLYKGEASNWQTFVHEGRRFFYTKGDNGDITIWRWNFTPNTIQKLIEDINRSAVQKKQATQIQIFMPYTYGEEWYWELQGEVKGRPLTSVVLRDNLKDEVIQDIEEFLSDGASMWYADRGVPYRRGYLLHGPPGTGKTSFIRAVAFTFKLKVYQLALTQEGLDDKRLFDLLKSMKPGDLVLLEDIDCAGDMVKSRGKGTAKQDDEHEIDGDGVEHEFEVDDGFYSDYDDDDDDDDDDPSTSTGYGWDDEPVMKTPRQQNKGRGNVRQEEKTAKKSFKKTSKKSKPRSGVTLDGLLQAIDGLLAPEGHLLFMTSNHPEVLDPALVRPGRIDVKIELEYASRTQLRDLFINLYTPVRPERKLFDLLSVPQWADVFAEAVPADTFSPAQAQQYLLQHRTRPAAALTGVPDWVLQEKGMHTTIDLSLVEDIATHSNTAKFTPQSSTDRTSESGPSGLWTSTTERSESSDSLVLLSPRPEPGSPPAVLYLEHDDDDGDDYSDPVEVAVSGPLCNF</sequence>
<dbReference type="AlphaFoldDB" id="A0AAN7T5D6"/>
<dbReference type="Pfam" id="PF00004">
    <property type="entry name" value="AAA"/>
    <property type="match status" value="2"/>
</dbReference>
<evidence type="ECO:0000259" key="13">
    <source>
        <dbReference type="SMART" id="SM00382"/>
    </source>
</evidence>
<keyword evidence="9" id="KW-0496">Mitochondrion</keyword>
<feature type="compositionally biased region" description="Acidic residues" evidence="12">
    <location>
        <begin position="671"/>
        <end position="681"/>
    </location>
</feature>
<evidence type="ECO:0000313" key="15">
    <source>
        <dbReference type="Proteomes" id="UP001309876"/>
    </source>
</evidence>
<dbReference type="Proteomes" id="UP001309876">
    <property type="component" value="Unassembled WGS sequence"/>
</dbReference>
<dbReference type="Gene3D" id="3.40.50.300">
    <property type="entry name" value="P-loop containing nucleotide triphosphate hydrolases"/>
    <property type="match status" value="2"/>
</dbReference>
<dbReference type="InterPro" id="IPR057495">
    <property type="entry name" value="AAA_lid_BCS1"/>
</dbReference>
<evidence type="ECO:0000256" key="4">
    <source>
        <dbReference type="ARBA" id="ARBA00022741"/>
    </source>
</evidence>
<dbReference type="Pfam" id="PF08740">
    <property type="entry name" value="BCS1_N"/>
    <property type="match status" value="1"/>
</dbReference>
<comment type="catalytic activity">
    <reaction evidence="11">
        <text>ATP + H2O = ADP + phosphate + H(+)</text>
        <dbReference type="Rhea" id="RHEA:13065"/>
        <dbReference type="ChEBI" id="CHEBI:15377"/>
        <dbReference type="ChEBI" id="CHEBI:15378"/>
        <dbReference type="ChEBI" id="CHEBI:30616"/>
        <dbReference type="ChEBI" id="CHEBI:43474"/>
        <dbReference type="ChEBI" id="CHEBI:456216"/>
    </reaction>
    <physiologicalReaction direction="left-to-right" evidence="11">
        <dbReference type="Rhea" id="RHEA:13066"/>
    </physiologicalReaction>
</comment>
<comment type="similarity">
    <text evidence="2">Belongs to the AAA ATPase family. BCS1 subfamily.</text>
</comment>
<feature type="region of interest" description="Disordered" evidence="12">
    <location>
        <begin position="618"/>
        <end position="681"/>
    </location>
</feature>
<dbReference type="InterPro" id="IPR027417">
    <property type="entry name" value="P-loop_NTPase"/>
</dbReference>
<dbReference type="GO" id="GO:0005743">
    <property type="term" value="C:mitochondrial inner membrane"/>
    <property type="evidence" value="ECO:0007669"/>
    <property type="project" value="UniProtKB-SubCell"/>
</dbReference>
<feature type="compositionally biased region" description="Polar residues" evidence="12">
    <location>
        <begin position="618"/>
        <end position="633"/>
    </location>
</feature>
<dbReference type="GO" id="GO:0005524">
    <property type="term" value="F:ATP binding"/>
    <property type="evidence" value="ECO:0007669"/>
    <property type="project" value="UniProtKB-KW"/>
</dbReference>
<keyword evidence="8" id="KW-1133">Transmembrane helix</keyword>
<accession>A0AAN7T5D6</accession>
<name>A0AAN7T5D6_9EURO</name>
<feature type="region of interest" description="Disordered" evidence="12">
    <location>
        <begin position="378"/>
        <end position="397"/>
    </location>
</feature>
<proteinExistence type="inferred from homology"/>
<evidence type="ECO:0000256" key="11">
    <source>
        <dbReference type="ARBA" id="ARBA00048778"/>
    </source>
</evidence>
<dbReference type="GO" id="GO:0016887">
    <property type="term" value="F:ATP hydrolysis activity"/>
    <property type="evidence" value="ECO:0007669"/>
    <property type="project" value="InterPro"/>
</dbReference>
<evidence type="ECO:0000256" key="2">
    <source>
        <dbReference type="ARBA" id="ARBA00007448"/>
    </source>
</evidence>
<evidence type="ECO:0000256" key="3">
    <source>
        <dbReference type="ARBA" id="ARBA00022692"/>
    </source>
</evidence>
<evidence type="ECO:0000256" key="9">
    <source>
        <dbReference type="ARBA" id="ARBA00023128"/>
    </source>
</evidence>
<keyword evidence="3" id="KW-0812">Transmembrane</keyword>
<evidence type="ECO:0000256" key="7">
    <source>
        <dbReference type="ARBA" id="ARBA00022840"/>
    </source>
</evidence>
<feature type="domain" description="AAA+ ATPase" evidence="13">
    <location>
        <begin position="307"/>
        <end position="523"/>
    </location>
</feature>
<dbReference type="InterPro" id="IPR003593">
    <property type="entry name" value="AAA+_ATPase"/>
</dbReference>
<feature type="compositionally biased region" description="Basic residues" evidence="12">
    <location>
        <begin position="457"/>
        <end position="469"/>
    </location>
</feature>
<gene>
    <name evidence="14" type="ORF">LTR05_003281</name>
</gene>
<dbReference type="SMART" id="SM00382">
    <property type="entry name" value="AAA"/>
    <property type="match status" value="1"/>
</dbReference>